<evidence type="ECO:0000259" key="4">
    <source>
        <dbReference type="Pfam" id="PF01106"/>
    </source>
</evidence>
<keyword evidence="3" id="KW-0732">Signal</keyword>
<feature type="compositionally biased region" description="Acidic residues" evidence="2">
    <location>
        <begin position="181"/>
        <end position="198"/>
    </location>
</feature>
<feature type="signal peptide" evidence="3">
    <location>
        <begin position="1"/>
        <end position="20"/>
    </location>
</feature>
<dbReference type="Pfam" id="PF01106">
    <property type="entry name" value="NifU"/>
    <property type="match status" value="1"/>
</dbReference>
<sequence length="376" mass="40613">MRLTCKGLSAFLLAAAGCSAFSPQSRLFGMHYPSTHVHKVQHLVTALASTSSEKATAASSSLPGPSLDGKRVLPYRILASSLKGQQPVAAVYAILGSDYQRGQEGWNAAIHVGISQDLMAALESHVEKHDGPSVAHVRAISFAAPQPNAMQKIASDWKALAREAGASLQDWGDDVLGHLYDDDDDDDDDDDEFEDDVPGGDNVVSPFELPSVSVTKDDGTFLELTVDNVDKVLDEVRPYLIADGGNVAVDRVDSERGDIYLKLEGACGSCPSSTVTMQMGVERVLRENFSNINQVLRVDDDPFKPKELTWGAVEQEVKRLGSAIVAMGGVMRLLDVDASTGIVKLLFKGPKRVQQGLELALRDVEYVTDVVFIEEE</sequence>
<feature type="chain" id="PRO_5012328738" description="NIF system FeS cluster assembly NifU C-terminal domain-containing protein" evidence="3">
    <location>
        <begin position="21"/>
        <end position="376"/>
    </location>
</feature>
<protein>
    <recommendedName>
        <fullName evidence="4">NIF system FeS cluster assembly NifU C-terminal domain-containing protein</fullName>
    </recommendedName>
</protein>
<evidence type="ECO:0000256" key="2">
    <source>
        <dbReference type="SAM" id="MobiDB-lite"/>
    </source>
</evidence>
<accession>A0A1Z5KBQ0</accession>
<dbReference type="InterPro" id="IPR034904">
    <property type="entry name" value="FSCA_dom_sf"/>
</dbReference>
<dbReference type="Gene3D" id="3.30.300.130">
    <property type="entry name" value="Fe-S cluster assembly (FSCA)"/>
    <property type="match status" value="1"/>
</dbReference>
<feature type="domain" description="NIF system FeS cluster assembly NifU C-terminal" evidence="4">
    <location>
        <begin position="229"/>
        <end position="295"/>
    </location>
</feature>
<comment type="caution">
    <text evidence="5">The sequence shown here is derived from an EMBL/GenBank/DDBJ whole genome shotgun (WGS) entry which is preliminary data.</text>
</comment>
<feature type="region of interest" description="Disordered" evidence="2">
    <location>
        <begin position="177"/>
        <end position="202"/>
    </location>
</feature>
<comment type="similarity">
    <text evidence="1">Belongs to the NifU family.</text>
</comment>
<dbReference type="PROSITE" id="PS51257">
    <property type="entry name" value="PROKAR_LIPOPROTEIN"/>
    <property type="match status" value="1"/>
</dbReference>
<dbReference type="PANTHER" id="PTHR11178:SF1">
    <property type="entry name" value="NFU1 IRON-SULFUR CLUSTER SCAFFOLD HOMOLOG, MITOCHONDRIAL"/>
    <property type="match status" value="1"/>
</dbReference>
<evidence type="ECO:0000313" key="5">
    <source>
        <dbReference type="EMBL" id="GAX23575.1"/>
    </source>
</evidence>
<gene>
    <name evidence="5" type="ORF">FisN_12Hh140</name>
</gene>
<keyword evidence="6" id="KW-1185">Reference proteome</keyword>
<dbReference type="AlphaFoldDB" id="A0A1Z5KBQ0"/>
<evidence type="ECO:0000256" key="1">
    <source>
        <dbReference type="ARBA" id="ARBA00006420"/>
    </source>
</evidence>
<reference evidence="5 6" key="1">
    <citation type="journal article" date="2015" name="Plant Cell">
        <title>Oil accumulation by the oleaginous diatom Fistulifera solaris as revealed by the genome and transcriptome.</title>
        <authorList>
            <person name="Tanaka T."/>
            <person name="Maeda Y."/>
            <person name="Veluchamy A."/>
            <person name="Tanaka M."/>
            <person name="Abida H."/>
            <person name="Marechal E."/>
            <person name="Bowler C."/>
            <person name="Muto M."/>
            <person name="Sunaga Y."/>
            <person name="Tanaka M."/>
            <person name="Yoshino T."/>
            <person name="Taniguchi T."/>
            <person name="Fukuda Y."/>
            <person name="Nemoto M."/>
            <person name="Matsumoto M."/>
            <person name="Wong P.S."/>
            <person name="Aburatani S."/>
            <person name="Fujibuchi W."/>
        </authorList>
    </citation>
    <scope>NUCLEOTIDE SEQUENCE [LARGE SCALE GENOMIC DNA]</scope>
    <source>
        <strain evidence="5 6">JPCC DA0580</strain>
    </source>
</reference>
<dbReference type="GO" id="GO:0005198">
    <property type="term" value="F:structural molecule activity"/>
    <property type="evidence" value="ECO:0007669"/>
    <property type="project" value="UniProtKB-ARBA"/>
</dbReference>
<dbReference type="OrthoDB" id="565552at2759"/>
<organism evidence="5 6">
    <name type="scientific">Fistulifera solaris</name>
    <name type="common">Oleaginous diatom</name>
    <dbReference type="NCBI Taxonomy" id="1519565"/>
    <lineage>
        <taxon>Eukaryota</taxon>
        <taxon>Sar</taxon>
        <taxon>Stramenopiles</taxon>
        <taxon>Ochrophyta</taxon>
        <taxon>Bacillariophyta</taxon>
        <taxon>Bacillariophyceae</taxon>
        <taxon>Bacillariophycidae</taxon>
        <taxon>Naviculales</taxon>
        <taxon>Naviculaceae</taxon>
        <taxon>Fistulifera</taxon>
    </lineage>
</organism>
<proteinExistence type="inferred from homology"/>
<dbReference type="GO" id="GO:0051536">
    <property type="term" value="F:iron-sulfur cluster binding"/>
    <property type="evidence" value="ECO:0007669"/>
    <property type="project" value="InterPro"/>
</dbReference>
<dbReference type="InterPro" id="IPR001075">
    <property type="entry name" value="NIF_FeS_clus_asmbl_NifU_C"/>
</dbReference>
<dbReference type="SUPFAM" id="SSF117916">
    <property type="entry name" value="Fe-S cluster assembly (FSCA) domain-like"/>
    <property type="match status" value="1"/>
</dbReference>
<dbReference type="PANTHER" id="PTHR11178">
    <property type="entry name" value="IRON-SULFUR CLUSTER SCAFFOLD PROTEIN NFU-RELATED"/>
    <property type="match status" value="1"/>
</dbReference>
<name>A0A1Z5KBQ0_FISSO</name>
<evidence type="ECO:0000256" key="3">
    <source>
        <dbReference type="SAM" id="SignalP"/>
    </source>
</evidence>
<dbReference type="InParanoid" id="A0A1Z5KBQ0"/>
<dbReference type="FunFam" id="3.30.300.130:FF:000003">
    <property type="entry name" value="NifU-like protein 3, chloroplastic"/>
    <property type="match status" value="1"/>
</dbReference>
<dbReference type="EMBL" id="BDSP01000203">
    <property type="protein sequence ID" value="GAX23575.1"/>
    <property type="molecule type" value="Genomic_DNA"/>
</dbReference>
<dbReference type="GO" id="GO:0016226">
    <property type="term" value="P:iron-sulfur cluster assembly"/>
    <property type="evidence" value="ECO:0007669"/>
    <property type="project" value="InterPro"/>
</dbReference>
<dbReference type="Proteomes" id="UP000198406">
    <property type="component" value="Unassembled WGS sequence"/>
</dbReference>
<evidence type="ECO:0000313" key="6">
    <source>
        <dbReference type="Proteomes" id="UP000198406"/>
    </source>
</evidence>
<dbReference type="GO" id="GO:0009536">
    <property type="term" value="C:plastid"/>
    <property type="evidence" value="ECO:0007669"/>
    <property type="project" value="UniProtKB-ARBA"/>
</dbReference>
<dbReference type="GO" id="GO:0005506">
    <property type="term" value="F:iron ion binding"/>
    <property type="evidence" value="ECO:0007669"/>
    <property type="project" value="InterPro"/>
</dbReference>